<comment type="caution">
    <text evidence="5">The sequence shown here is derived from an EMBL/GenBank/DDBJ whole genome shotgun (WGS) entry which is preliminary data.</text>
</comment>
<protein>
    <submittedName>
        <fullName evidence="5">UDP-N-acetylglucosamine:LPS N-acetylglucosamine transferase</fullName>
    </submittedName>
</protein>
<dbReference type="Proteomes" id="UP001183648">
    <property type="component" value="Unassembled WGS sequence"/>
</dbReference>
<keyword evidence="6" id="KW-1185">Reference proteome</keyword>
<gene>
    <name evidence="5" type="ORF">J2S63_001449</name>
</gene>
<dbReference type="SUPFAM" id="SSF53756">
    <property type="entry name" value="UDP-Glycosyltransferase/glycogen phosphorylase"/>
    <property type="match status" value="1"/>
</dbReference>
<evidence type="ECO:0000313" key="6">
    <source>
        <dbReference type="Proteomes" id="UP001183648"/>
    </source>
</evidence>
<evidence type="ECO:0000313" key="5">
    <source>
        <dbReference type="EMBL" id="MDR7361896.1"/>
    </source>
</evidence>
<dbReference type="InterPro" id="IPR009695">
    <property type="entry name" value="Diacylglyc_glucosyltr_N"/>
</dbReference>
<keyword evidence="3 5" id="KW-0808">Transferase</keyword>
<evidence type="ECO:0000259" key="4">
    <source>
        <dbReference type="Pfam" id="PF06925"/>
    </source>
</evidence>
<dbReference type="RefSeq" id="WP_310300573.1">
    <property type="nucleotide sequence ID" value="NZ_BAAAPS010000008.1"/>
</dbReference>
<name>A0ABU2BUD9_9ACTN</name>
<sequence length="354" mass="36698">MTLTEVVVVSGSYGAGHDVAADAIEHQLRRAGHAVRRLDVAEELPWRLGHLLRWLYFSQLRLAPGSWRSTLGSLERDGLALRVVRRLLSLLGGHLVREVAGAGLVVSTHPFASQALGEARARGALDVPVVTYLTDASVHRLWVHPAVDLHLAIHEVAAGQARALGGTAAAVHPAVPEPSGAVPDEALPWPAGRPAALVVGGSLGIGDLHRSALDLLATGLVTPVVACGTNDRLREQVAAEPGVVALGWRDDLPALMAAAACVVQNAGGMSSLESLTAGTPTLTYRPIAGHGESNAAALDRAGLVPWVADTEALRSALGRVLLTRRCADLPSAPSVVETLETVGLLTGVPTLVAA</sequence>
<proteinExistence type="inferred from homology"/>
<dbReference type="GO" id="GO:0016740">
    <property type="term" value="F:transferase activity"/>
    <property type="evidence" value="ECO:0007669"/>
    <property type="project" value="UniProtKB-KW"/>
</dbReference>
<organism evidence="5 6">
    <name type="scientific">Nocardioides marmoribigeumensis</name>
    <dbReference type="NCBI Taxonomy" id="433649"/>
    <lineage>
        <taxon>Bacteria</taxon>
        <taxon>Bacillati</taxon>
        <taxon>Actinomycetota</taxon>
        <taxon>Actinomycetes</taxon>
        <taxon>Propionibacteriales</taxon>
        <taxon>Nocardioidaceae</taxon>
        <taxon>Nocardioides</taxon>
    </lineage>
</organism>
<evidence type="ECO:0000256" key="2">
    <source>
        <dbReference type="ARBA" id="ARBA00022676"/>
    </source>
</evidence>
<dbReference type="PANTHER" id="PTHR43025:SF3">
    <property type="entry name" value="MONOGALACTOSYLDIACYLGLYCEROL SYNTHASE 1, CHLOROPLASTIC"/>
    <property type="match status" value="1"/>
</dbReference>
<keyword evidence="2" id="KW-0328">Glycosyltransferase</keyword>
<dbReference type="InterPro" id="IPR050519">
    <property type="entry name" value="Glycosyltransf_28_UgtP"/>
</dbReference>
<reference evidence="5 6" key="1">
    <citation type="submission" date="2023-07" db="EMBL/GenBank/DDBJ databases">
        <title>Sequencing the genomes of 1000 actinobacteria strains.</title>
        <authorList>
            <person name="Klenk H.-P."/>
        </authorList>
    </citation>
    <scope>NUCLEOTIDE SEQUENCE [LARGE SCALE GENOMIC DNA]</scope>
    <source>
        <strain evidence="5 6">DSM 19426</strain>
    </source>
</reference>
<accession>A0ABU2BUD9</accession>
<dbReference type="Gene3D" id="3.40.50.2000">
    <property type="entry name" value="Glycogen Phosphorylase B"/>
    <property type="match status" value="1"/>
</dbReference>
<comment type="similarity">
    <text evidence="1">Belongs to the glycosyltransferase 28 family.</text>
</comment>
<evidence type="ECO:0000256" key="1">
    <source>
        <dbReference type="ARBA" id="ARBA00006962"/>
    </source>
</evidence>
<feature type="domain" description="Diacylglycerol glucosyltransferase N-terminal" evidence="4">
    <location>
        <begin position="17"/>
        <end position="165"/>
    </location>
</feature>
<dbReference type="Pfam" id="PF06925">
    <property type="entry name" value="MGDG_synth"/>
    <property type="match status" value="1"/>
</dbReference>
<dbReference type="PANTHER" id="PTHR43025">
    <property type="entry name" value="MONOGALACTOSYLDIACYLGLYCEROL SYNTHASE"/>
    <property type="match status" value="1"/>
</dbReference>
<evidence type="ECO:0000256" key="3">
    <source>
        <dbReference type="ARBA" id="ARBA00022679"/>
    </source>
</evidence>
<dbReference type="EMBL" id="JAVDYG010000001">
    <property type="protein sequence ID" value="MDR7361896.1"/>
    <property type="molecule type" value="Genomic_DNA"/>
</dbReference>